<evidence type="ECO:0000256" key="6">
    <source>
        <dbReference type="ARBA" id="ARBA00022989"/>
    </source>
</evidence>
<evidence type="ECO:0000313" key="12">
    <source>
        <dbReference type="EMBL" id="ABC30981.1"/>
    </source>
</evidence>
<reference evidence="12 13" key="1">
    <citation type="journal article" date="2005" name="Nucleic Acids Res.">
        <title>Genomic blueprint of Hahella chejuensis, a marine microbe producing an algicidal agent.</title>
        <authorList>
            <person name="Jeong H."/>
            <person name="Yim J.H."/>
            <person name="Lee C."/>
            <person name="Choi S.-H."/>
            <person name="Park Y.K."/>
            <person name="Yoon S.H."/>
            <person name="Hur C.-G."/>
            <person name="Kang H.-Y."/>
            <person name="Kim D."/>
            <person name="Lee H.H."/>
            <person name="Park K.H."/>
            <person name="Park S.-H."/>
            <person name="Park H.-S."/>
            <person name="Lee H.K."/>
            <person name="Oh T.K."/>
            <person name="Kim J.F."/>
        </authorList>
    </citation>
    <scope>NUCLEOTIDE SEQUENCE [LARGE SCALE GENOMIC DNA]</scope>
    <source>
        <strain evidence="12 13">KCTC 2396</strain>
    </source>
</reference>
<feature type="domain" description="Tripartite ATP-independent periplasmic transporters DctQ component" evidence="11">
    <location>
        <begin position="91"/>
        <end position="223"/>
    </location>
</feature>
<dbReference type="PANTHER" id="PTHR35011">
    <property type="entry name" value="2,3-DIKETO-L-GULONATE TRAP TRANSPORTER SMALL PERMEASE PROTEIN YIAM"/>
    <property type="match status" value="1"/>
</dbReference>
<evidence type="ECO:0000256" key="9">
    <source>
        <dbReference type="RuleBase" id="RU369079"/>
    </source>
</evidence>
<dbReference type="Proteomes" id="UP000000238">
    <property type="component" value="Chromosome"/>
</dbReference>
<evidence type="ECO:0000256" key="7">
    <source>
        <dbReference type="ARBA" id="ARBA00023136"/>
    </source>
</evidence>
<keyword evidence="3" id="KW-1003">Cell membrane</keyword>
<feature type="transmembrane region" description="Helical" evidence="9">
    <location>
        <begin position="203"/>
        <end position="229"/>
    </location>
</feature>
<accession>Q2SEE3</accession>
<organism evidence="12 13">
    <name type="scientific">Hahella chejuensis (strain KCTC 2396)</name>
    <dbReference type="NCBI Taxonomy" id="349521"/>
    <lineage>
        <taxon>Bacteria</taxon>
        <taxon>Pseudomonadati</taxon>
        <taxon>Pseudomonadota</taxon>
        <taxon>Gammaproteobacteria</taxon>
        <taxon>Oceanospirillales</taxon>
        <taxon>Hahellaceae</taxon>
        <taxon>Hahella</taxon>
    </lineage>
</organism>
<feature type="transmembrane region" description="Helical" evidence="9">
    <location>
        <begin position="117"/>
        <end position="133"/>
    </location>
</feature>
<keyword evidence="5 9" id="KW-0812">Transmembrane</keyword>
<dbReference type="KEGG" id="hch:HCH_04274"/>
<comment type="subcellular location">
    <subcellularLocation>
        <location evidence="1 9">Cell inner membrane</location>
        <topology evidence="1 9">Multi-pass membrane protein</topology>
    </subcellularLocation>
</comment>
<name>Q2SEE3_HAHCH</name>
<dbReference type="EMBL" id="CP000155">
    <property type="protein sequence ID" value="ABC30981.1"/>
    <property type="molecule type" value="Genomic_DNA"/>
</dbReference>
<evidence type="ECO:0000256" key="2">
    <source>
        <dbReference type="ARBA" id="ARBA00022448"/>
    </source>
</evidence>
<evidence type="ECO:0000256" key="1">
    <source>
        <dbReference type="ARBA" id="ARBA00004429"/>
    </source>
</evidence>
<feature type="transmembrane region" description="Helical" evidence="9">
    <location>
        <begin position="154"/>
        <end position="183"/>
    </location>
</feature>
<dbReference type="OrthoDB" id="9795655at2"/>
<gene>
    <name evidence="12" type="ordered locus">HCH_04274</name>
</gene>
<proteinExistence type="inferred from homology"/>
<sequence length="232" mass="26384">MQAHPIKAESANTDALSGALPSQSELLRHERGLNASPPDFSPSSFERKDAFSNLSAEATPPPELPHTRLSRLLDTFIRHIGEASAWIWPILMLVIMTNVVMRYFFGEGRIEFEELQWHLYAIGFLTALSYCYQSDDHVRVDVVHERLSLKSRCWIEFFGILFLLIPFLALLTYYAFPFVYGAWLSGERSLSPGGLPYRWAIKAALPVGLLLLSIATASRFSRVFVYLFLKPR</sequence>
<comment type="function">
    <text evidence="9">Part of the tripartite ATP-independent periplasmic (TRAP) transport system.</text>
</comment>
<evidence type="ECO:0000259" key="11">
    <source>
        <dbReference type="Pfam" id="PF04290"/>
    </source>
</evidence>
<evidence type="ECO:0000256" key="8">
    <source>
        <dbReference type="ARBA" id="ARBA00038436"/>
    </source>
</evidence>
<evidence type="ECO:0000256" key="5">
    <source>
        <dbReference type="ARBA" id="ARBA00022692"/>
    </source>
</evidence>
<protein>
    <recommendedName>
        <fullName evidence="9">TRAP transporter small permease protein</fullName>
    </recommendedName>
</protein>
<keyword evidence="4 9" id="KW-0997">Cell inner membrane</keyword>
<keyword evidence="13" id="KW-1185">Reference proteome</keyword>
<feature type="transmembrane region" description="Helical" evidence="9">
    <location>
        <begin position="85"/>
        <end position="105"/>
    </location>
</feature>
<dbReference type="STRING" id="349521.HCH_04274"/>
<keyword evidence="6 9" id="KW-1133">Transmembrane helix</keyword>
<dbReference type="RefSeq" id="WP_011398048.1">
    <property type="nucleotide sequence ID" value="NC_007645.1"/>
</dbReference>
<comment type="similarity">
    <text evidence="8 9">Belongs to the TRAP transporter small permease family.</text>
</comment>
<dbReference type="HOGENOM" id="CLU_086356_2_2_6"/>
<dbReference type="eggNOG" id="COG4665">
    <property type="taxonomic scope" value="Bacteria"/>
</dbReference>
<keyword evidence="7 9" id="KW-0472">Membrane</keyword>
<evidence type="ECO:0000313" key="13">
    <source>
        <dbReference type="Proteomes" id="UP000000238"/>
    </source>
</evidence>
<dbReference type="PANTHER" id="PTHR35011:SF4">
    <property type="entry name" value="SLL1102 PROTEIN"/>
    <property type="match status" value="1"/>
</dbReference>
<dbReference type="GO" id="GO:0005886">
    <property type="term" value="C:plasma membrane"/>
    <property type="evidence" value="ECO:0007669"/>
    <property type="project" value="UniProtKB-SubCell"/>
</dbReference>
<evidence type="ECO:0000256" key="4">
    <source>
        <dbReference type="ARBA" id="ARBA00022519"/>
    </source>
</evidence>
<dbReference type="AlphaFoldDB" id="Q2SEE3"/>
<feature type="region of interest" description="Disordered" evidence="10">
    <location>
        <begin position="1"/>
        <end position="20"/>
    </location>
</feature>
<evidence type="ECO:0000256" key="3">
    <source>
        <dbReference type="ARBA" id="ARBA00022475"/>
    </source>
</evidence>
<feature type="compositionally biased region" description="Polar residues" evidence="10">
    <location>
        <begin position="10"/>
        <end position="20"/>
    </location>
</feature>
<dbReference type="InterPro" id="IPR055348">
    <property type="entry name" value="DctQ"/>
</dbReference>
<evidence type="ECO:0000256" key="10">
    <source>
        <dbReference type="SAM" id="MobiDB-lite"/>
    </source>
</evidence>
<dbReference type="Pfam" id="PF04290">
    <property type="entry name" value="DctQ"/>
    <property type="match status" value="1"/>
</dbReference>
<dbReference type="InterPro" id="IPR007387">
    <property type="entry name" value="TRAP_DctQ"/>
</dbReference>
<dbReference type="GO" id="GO:0022857">
    <property type="term" value="F:transmembrane transporter activity"/>
    <property type="evidence" value="ECO:0007669"/>
    <property type="project" value="UniProtKB-UniRule"/>
</dbReference>
<keyword evidence="2 9" id="KW-0813">Transport</keyword>
<comment type="subunit">
    <text evidence="9">The complex comprises the extracytoplasmic solute receptor protein and the two transmembrane proteins.</text>
</comment>